<reference evidence="2 3" key="1">
    <citation type="submission" date="2014-04" db="EMBL/GenBank/DDBJ databases">
        <authorList>
            <consortium name="DOE Joint Genome Institute"/>
            <person name="Kuo A."/>
            <person name="Tarkka M."/>
            <person name="Buscot F."/>
            <person name="Kohler A."/>
            <person name="Nagy L.G."/>
            <person name="Floudas D."/>
            <person name="Copeland A."/>
            <person name="Barry K.W."/>
            <person name="Cichocki N."/>
            <person name="Veneault-Fourrey C."/>
            <person name="LaButti K."/>
            <person name="Lindquist E.A."/>
            <person name="Lipzen A."/>
            <person name="Lundell T."/>
            <person name="Morin E."/>
            <person name="Murat C."/>
            <person name="Sun H."/>
            <person name="Tunlid A."/>
            <person name="Henrissat B."/>
            <person name="Grigoriev I.V."/>
            <person name="Hibbett D.S."/>
            <person name="Martin F."/>
            <person name="Nordberg H.P."/>
            <person name="Cantor M.N."/>
            <person name="Hua S.X."/>
        </authorList>
    </citation>
    <scope>NUCLEOTIDE SEQUENCE [LARGE SCALE GENOMIC DNA]</scope>
    <source>
        <strain evidence="2 3">F 1598</strain>
    </source>
</reference>
<accession>A0A0C3F2W6</accession>
<dbReference type="InterPro" id="IPR029058">
    <property type="entry name" value="AB_hydrolase_fold"/>
</dbReference>
<dbReference type="EMBL" id="KN833064">
    <property type="protein sequence ID" value="KIM74261.1"/>
    <property type="molecule type" value="Genomic_DNA"/>
</dbReference>
<dbReference type="GO" id="GO:0006629">
    <property type="term" value="P:lipid metabolic process"/>
    <property type="evidence" value="ECO:0007669"/>
    <property type="project" value="InterPro"/>
</dbReference>
<dbReference type="HOGENOM" id="CLU_1225181_0_0_1"/>
<sequence>MILAFKGTTFPMEVTTDLLTGAVKPREDEDVLYGELAHKGMGQGLFKVFSYVGETQAAFEIIWEGLHAEAIKLKGTSEEKVPLYVTGHSLGAGYGSLAYIELIRRVALTAPTSFTLYDAWVFGSPRVLLNDGVKRVKTLLENPVRHFYRPAREGDIVPTLPYLIPRVYKHLDIGYKLSPDSKTGQFVTVRPSEIDKPPINDAPASWEYHWPDMYYDSIKKLLDPEE</sequence>
<dbReference type="Gene3D" id="3.40.50.1820">
    <property type="entry name" value="alpha/beta hydrolase"/>
    <property type="match status" value="1"/>
</dbReference>
<name>A0A0C3F2W6_PILCF</name>
<feature type="domain" description="Fungal lipase-type" evidence="1">
    <location>
        <begin position="3"/>
        <end position="162"/>
    </location>
</feature>
<evidence type="ECO:0000313" key="3">
    <source>
        <dbReference type="Proteomes" id="UP000054166"/>
    </source>
</evidence>
<dbReference type="AlphaFoldDB" id="A0A0C3F2W6"/>
<dbReference type="STRING" id="765440.A0A0C3F2W6"/>
<proteinExistence type="predicted"/>
<organism evidence="2 3">
    <name type="scientific">Piloderma croceum (strain F 1598)</name>
    <dbReference type="NCBI Taxonomy" id="765440"/>
    <lineage>
        <taxon>Eukaryota</taxon>
        <taxon>Fungi</taxon>
        <taxon>Dikarya</taxon>
        <taxon>Basidiomycota</taxon>
        <taxon>Agaricomycotina</taxon>
        <taxon>Agaricomycetes</taxon>
        <taxon>Agaricomycetidae</taxon>
        <taxon>Atheliales</taxon>
        <taxon>Atheliaceae</taxon>
        <taxon>Piloderma</taxon>
    </lineage>
</organism>
<dbReference type="OrthoDB" id="426718at2759"/>
<protein>
    <recommendedName>
        <fullName evidence="1">Fungal lipase-type domain-containing protein</fullName>
    </recommendedName>
</protein>
<gene>
    <name evidence="2" type="ORF">PILCRDRAFT_709932</name>
</gene>
<dbReference type="InParanoid" id="A0A0C3F2W6"/>
<dbReference type="InterPro" id="IPR002921">
    <property type="entry name" value="Fungal_lipase-type"/>
</dbReference>
<reference evidence="3" key="2">
    <citation type="submission" date="2015-01" db="EMBL/GenBank/DDBJ databases">
        <title>Evolutionary Origins and Diversification of the Mycorrhizal Mutualists.</title>
        <authorList>
            <consortium name="DOE Joint Genome Institute"/>
            <consortium name="Mycorrhizal Genomics Consortium"/>
            <person name="Kohler A."/>
            <person name="Kuo A."/>
            <person name="Nagy L.G."/>
            <person name="Floudas D."/>
            <person name="Copeland A."/>
            <person name="Barry K.W."/>
            <person name="Cichocki N."/>
            <person name="Veneault-Fourrey C."/>
            <person name="LaButti K."/>
            <person name="Lindquist E.A."/>
            <person name="Lipzen A."/>
            <person name="Lundell T."/>
            <person name="Morin E."/>
            <person name="Murat C."/>
            <person name="Riley R."/>
            <person name="Ohm R."/>
            <person name="Sun H."/>
            <person name="Tunlid A."/>
            <person name="Henrissat B."/>
            <person name="Grigoriev I.V."/>
            <person name="Hibbett D.S."/>
            <person name="Martin F."/>
        </authorList>
    </citation>
    <scope>NUCLEOTIDE SEQUENCE [LARGE SCALE GENOMIC DNA]</scope>
    <source>
        <strain evidence="3">F 1598</strain>
    </source>
</reference>
<dbReference type="Proteomes" id="UP000054166">
    <property type="component" value="Unassembled WGS sequence"/>
</dbReference>
<dbReference type="Pfam" id="PF01764">
    <property type="entry name" value="Lipase_3"/>
    <property type="match status" value="1"/>
</dbReference>
<evidence type="ECO:0000313" key="2">
    <source>
        <dbReference type="EMBL" id="KIM74261.1"/>
    </source>
</evidence>
<dbReference type="SUPFAM" id="SSF53474">
    <property type="entry name" value="alpha/beta-Hydrolases"/>
    <property type="match status" value="1"/>
</dbReference>
<evidence type="ECO:0000259" key="1">
    <source>
        <dbReference type="Pfam" id="PF01764"/>
    </source>
</evidence>
<keyword evidence="3" id="KW-1185">Reference proteome</keyword>